<gene>
    <name evidence="2" type="ORF">BSZ40_05000</name>
</gene>
<evidence type="ECO:0000256" key="1">
    <source>
        <dbReference type="SAM" id="Phobius"/>
    </source>
</evidence>
<name>A0A1Q5PW88_9ACTO</name>
<accession>A0A1Q5PW88</accession>
<feature type="transmembrane region" description="Helical" evidence="1">
    <location>
        <begin position="444"/>
        <end position="467"/>
    </location>
</feature>
<dbReference type="Pfam" id="PF20176">
    <property type="entry name" value="DUF6541"/>
    <property type="match status" value="1"/>
</dbReference>
<evidence type="ECO:0000313" key="3">
    <source>
        <dbReference type="Proteomes" id="UP000185612"/>
    </source>
</evidence>
<evidence type="ECO:0000313" key="2">
    <source>
        <dbReference type="EMBL" id="OKL51848.1"/>
    </source>
</evidence>
<dbReference type="STRING" id="52770.BSZ40_05000"/>
<evidence type="ECO:0008006" key="4">
    <source>
        <dbReference type="Google" id="ProtNLM"/>
    </source>
</evidence>
<feature type="transmembrane region" description="Helical" evidence="1">
    <location>
        <begin position="409"/>
        <end position="432"/>
    </location>
</feature>
<comment type="caution">
    <text evidence="2">The sequence shown here is derived from an EMBL/GenBank/DDBJ whole genome shotgun (WGS) entry which is preliminary data.</text>
</comment>
<dbReference type="InParanoid" id="A0A1Q5PW88"/>
<keyword evidence="3" id="KW-1185">Reference proteome</keyword>
<protein>
    <recommendedName>
        <fullName evidence="4">Glycosyltransferase RgtA/B/C/D-like domain-containing protein</fullName>
    </recommendedName>
</protein>
<feature type="transmembrane region" description="Helical" evidence="1">
    <location>
        <begin position="6"/>
        <end position="29"/>
    </location>
</feature>
<dbReference type="RefSeq" id="WP_073823934.1">
    <property type="nucleotide sequence ID" value="NZ_MQVS01000004.1"/>
</dbReference>
<dbReference type="AlphaFoldDB" id="A0A1Q5PW88"/>
<dbReference type="Proteomes" id="UP000185612">
    <property type="component" value="Unassembled WGS sequence"/>
</dbReference>
<feature type="transmembrane region" description="Helical" evidence="1">
    <location>
        <begin position="271"/>
        <end position="299"/>
    </location>
</feature>
<organism evidence="2 3">
    <name type="scientific">Buchananella hordeovulneris</name>
    <dbReference type="NCBI Taxonomy" id="52770"/>
    <lineage>
        <taxon>Bacteria</taxon>
        <taxon>Bacillati</taxon>
        <taxon>Actinomycetota</taxon>
        <taxon>Actinomycetes</taxon>
        <taxon>Actinomycetales</taxon>
        <taxon>Actinomycetaceae</taxon>
        <taxon>Buchananella</taxon>
    </lineage>
</organism>
<reference evidence="3" key="1">
    <citation type="submission" date="2016-12" db="EMBL/GenBank/DDBJ databases">
        <authorList>
            <person name="Meng X."/>
        </authorList>
    </citation>
    <scope>NUCLEOTIDE SEQUENCE [LARGE SCALE GENOMIC DNA]</scope>
    <source>
        <strain evidence="3">DSM 20732</strain>
    </source>
</reference>
<feature type="transmembrane region" description="Helical" evidence="1">
    <location>
        <begin position="183"/>
        <end position="205"/>
    </location>
</feature>
<proteinExistence type="predicted"/>
<dbReference type="OrthoDB" id="3169698at2"/>
<sequence length="659" mass="69865">MAATWVNLAVGAVVAVALVFGPGAAVAWGAGLRRGALWLAAPLVTFTLSALLTHGSAVVGVRYHFLTLLGSAAVLAGALALTRRVPQVAPWQGRWWWGLAPVAVAGLVHACRLGWAWQVPYAVSQTFDGPYHLNLVSQMLRDGDVSFLHVNLAAPDAGGAFFPTAWHAFVYLIVQLTGLPIPVAANAFTVVLTAFVWPLGCGLLVGALTRRWAAVGVTGLVAFTLPHLPNHFTWFGVLYSNLTGYVLVPFALGLAVLAAGRPAAQAWRCALVLAGGFLGLGVAHPTAVFAVLLFGVPLGAVAAGRRAAAWAGPGVGRQLAAGAAAAALVVGGALVVDRLTLRVEMLRSMRMAAGTWQPQGNWVQGVGRTLALAGDVQVRVAGPVAWALACLCLLGIVRCFTSWRTAWLPLAHAIAGFLFVASFSFVSSWRSYLVGLWYGDTQRLIALLAITAVPLIALGVDWLGLFIQGRVEALRPSPWAVAAPVALAVVVALGAQAAPRLQHSYWEIRSNFQFDTARPEILGLLSRDEYVLLERAARQLPADTVLTGNPWNGSVFAPAITGLRFTHSHVAPVEDKQARQLVETLNQARPGSPACELARQLHVTHVLDFGEDYLWGGDHYGKHEQFPGLEGLEAAGVAEVVDQEGTARLLHLRVCDEAP</sequence>
<feature type="transmembrane region" description="Helical" evidence="1">
    <location>
        <begin position="234"/>
        <end position="259"/>
    </location>
</feature>
<feature type="transmembrane region" description="Helical" evidence="1">
    <location>
        <begin position="479"/>
        <end position="499"/>
    </location>
</feature>
<dbReference type="EMBL" id="MQVS01000004">
    <property type="protein sequence ID" value="OKL51848.1"/>
    <property type="molecule type" value="Genomic_DNA"/>
</dbReference>
<feature type="transmembrane region" description="Helical" evidence="1">
    <location>
        <begin position="63"/>
        <end position="82"/>
    </location>
</feature>
<dbReference type="InterPro" id="IPR046671">
    <property type="entry name" value="DUF6541"/>
</dbReference>
<feature type="transmembrane region" description="Helical" evidence="1">
    <location>
        <begin position="94"/>
        <end position="115"/>
    </location>
</feature>
<feature type="transmembrane region" description="Helical" evidence="1">
    <location>
        <begin position="319"/>
        <end position="341"/>
    </location>
</feature>
<keyword evidence="1" id="KW-0472">Membrane</keyword>
<keyword evidence="1" id="KW-1133">Transmembrane helix</keyword>
<feature type="transmembrane region" description="Helical" evidence="1">
    <location>
        <begin position="36"/>
        <end position="57"/>
    </location>
</feature>
<keyword evidence="1" id="KW-0812">Transmembrane</keyword>